<evidence type="ECO:0000313" key="5">
    <source>
        <dbReference type="RefSeq" id="XP_022735230.1"/>
    </source>
</evidence>
<feature type="compositionally biased region" description="Acidic residues" evidence="1">
    <location>
        <begin position="353"/>
        <end position="369"/>
    </location>
</feature>
<dbReference type="RefSeq" id="XP_022735230.1">
    <property type="nucleotide sequence ID" value="XM_022879495.1"/>
</dbReference>
<feature type="region of interest" description="Disordered" evidence="1">
    <location>
        <begin position="347"/>
        <end position="369"/>
    </location>
</feature>
<evidence type="ECO:0000313" key="6">
    <source>
        <dbReference type="RefSeq" id="XP_022735231.1"/>
    </source>
</evidence>
<gene>
    <name evidence="3 4 5 6" type="primary">LOC111288562</name>
</gene>
<evidence type="ECO:0000313" key="4">
    <source>
        <dbReference type="RefSeq" id="XP_022735229.1"/>
    </source>
</evidence>
<dbReference type="OrthoDB" id="63379at2759"/>
<dbReference type="PANTHER" id="PTHR39741">
    <property type="entry name" value="F-BOX DOMAIN CONTAINING PROTEIN, EXPRESSED"/>
    <property type="match status" value="1"/>
</dbReference>
<dbReference type="InterPro" id="IPR055336">
    <property type="entry name" value="At4g00755-like"/>
</dbReference>
<dbReference type="InterPro" id="IPR036047">
    <property type="entry name" value="F-box-like_dom_sf"/>
</dbReference>
<dbReference type="SUPFAM" id="SSF81383">
    <property type="entry name" value="F-box domain"/>
    <property type="match status" value="1"/>
</dbReference>
<accession>A0A6P5Y456</accession>
<organism evidence="2 3">
    <name type="scientific">Durio zibethinus</name>
    <name type="common">Durian</name>
    <dbReference type="NCBI Taxonomy" id="66656"/>
    <lineage>
        <taxon>Eukaryota</taxon>
        <taxon>Viridiplantae</taxon>
        <taxon>Streptophyta</taxon>
        <taxon>Embryophyta</taxon>
        <taxon>Tracheophyta</taxon>
        <taxon>Spermatophyta</taxon>
        <taxon>Magnoliopsida</taxon>
        <taxon>eudicotyledons</taxon>
        <taxon>Gunneridae</taxon>
        <taxon>Pentapetalae</taxon>
        <taxon>rosids</taxon>
        <taxon>malvids</taxon>
        <taxon>Malvales</taxon>
        <taxon>Malvaceae</taxon>
        <taxon>Helicteroideae</taxon>
        <taxon>Durio</taxon>
    </lineage>
</organism>
<dbReference type="PANTHER" id="PTHR39741:SF14">
    <property type="entry name" value="F-BOX DOMAIN-CONTAINING PROTEIN"/>
    <property type="match status" value="1"/>
</dbReference>
<evidence type="ECO:0000313" key="3">
    <source>
        <dbReference type="RefSeq" id="XP_022735228.1"/>
    </source>
</evidence>
<evidence type="ECO:0000313" key="2">
    <source>
        <dbReference type="Proteomes" id="UP000515121"/>
    </source>
</evidence>
<dbReference type="RefSeq" id="XP_022735231.1">
    <property type="nucleotide sequence ID" value="XM_022879496.1"/>
</dbReference>
<dbReference type="Proteomes" id="UP000515121">
    <property type="component" value="Unplaced"/>
</dbReference>
<dbReference type="RefSeq" id="XP_022735229.1">
    <property type="nucleotide sequence ID" value="XM_022879494.1"/>
</dbReference>
<keyword evidence="2" id="KW-1185">Reference proteome</keyword>
<sequence length="369" mass="41685">MKNGVGFLNFLHHDLLIKILTSLDDPSDLVRFSAVSLSCRHFVITNGLCKRLCLRMFPQLSRVDHVNELGGTAKRHAEAGSSNFMEWEALEREHRVYALLARYCLSSAVGNCISEAIMASSTDNYPQESIDNTLEPRDRVAWRASYWSSKGQRNPAAPERLTYKLVGDLCVVTEIKIKPFQAYFHIGYPIYSAKSVRFRMGHIKSSMENHVDDSYQDSGNDKFVWTYTSQEFPMAQENHLQCFKLPDPILCIGGILQIELLERVQGCWNGLFYICVSNVQAMGRPLSPAFGIQILEPPEKFVLEALSHAQPTLPEQTSSESSLQMRVKDLEQIVNSLLAYVDEVEENGFGWDTDTEESDADEEGEDGIE</sequence>
<proteinExistence type="predicted"/>
<protein>
    <submittedName>
        <fullName evidence="3 4">F-box protein At4g00755-like</fullName>
    </submittedName>
</protein>
<dbReference type="RefSeq" id="XP_022735228.1">
    <property type="nucleotide sequence ID" value="XM_022879493.1"/>
</dbReference>
<reference evidence="3 4" key="1">
    <citation type="submission" date="2025-04" db="UniProtKB">
        <authorList>
            <consortium name="RefSeq"/>
        </authorList>
    </citation>
    <scope>IDENTIFICATION</scope>
    <source>
        <tissue evidence="3 4">Fruit stalk</tissue>
    </source>
</reference>
<dbReference type="KEGG" id="dzi:111288562"/>
<name>A0A6P5Y456_DURZI</name>
<evidence type="ECO:0000256" key="1">
    <source>
        <dbReference type="SAM" id="MobiDB-lite"/>
    </source>
</evidence>
<dbReference type="AlphaFoldDB" id="A0A6P5Y456"/>
<dbReference type="GeneID" id="111288562"/>